<gene>
    <name evidence="2" type="ORF">F0A17_10335</name>
</gene>
<accession>A0A7V7FYP1</accession>
<protein>
    <recommendedName>
        <fullName evidence="4">PRC-barrel domain containing protein</fullName>
    </recommendedName>
</protein>
<comment type="caution">
    <text evidence="2">The sequence shown here is derived from an EMBL/GenBank/DDBJ whole genome shotgun (WGS) entry which is preliminary data.</text>
</comment>
<evidence type="ECO:0000313" key="2">
    <source>
        <dbReference type="EMBL" id="KAA0011720.1"/>
    </source>
</evidence>
<keyword evidence="3" id="KW-1185">Reference proteome</keyword>
<dbReference type="Proteomes" id="UP000486760">
    <property type="component" value="Unassembled WGS sequence"/>
</dbReference>
<reference evidence="2 3" key="1">
    <citation type="submission" date="2019-08" db="EMBL/GenBank/DDBJ databases">
        <title>Bioinformatics analysis of the strain L3 and L5.</title>
        <authorList>
            <person name="Li X."/>
        </authorList>
    </citation>
    <scope>NUCLEOTIDE SEQUENCE [LARGE SCALE GENOMIC DNA]</scope>
    <source>
        <strain evidence="2 3">L5</strain>
    </source>
</reference>
<feature type="region of interest" description="Disordered" evidence="1">
    <location>
        <begin position="162"/>
        <end position="197"/>
    </location>
</feature>
<evidence type="ECO:0000256" key="1">
    <source>
        <dbReference type="SAM" id="MobiDB-lite"/>
    </source>
</evidence>
<dbReference type="RefSeq" id="WP_149328283.1">
    <property type="nucleotide sequence ID" value="NZ_VTPY01000004.1"/>
</dbReference>
<evidence type="ECO:0000313" key="3">
    <source>
        <dbReference type="Proteomes" id="UP000486760"/>
    </source>
</evidence>
<proteinExistence type="predicted"/>
<dbReference type="AlphaFoldDB" id="A0A7V7FYP1"/>
<dbReference type="EMBL" id="VTPY01000004">
    <property type="protein sequence ID" value="KAA0011720.1"/>
    <property type="molecule type" value="Genomic_DNA"/>
</dbReference>
<name>A0A7V7FYP1_9GAMM</name>
<organism evidence="2 3">
    <name type="scientific">Billgrantia pellis</name>
    <dbReference type="NCBI Taxonomy" id="2606936"/>
    <lineage>
        <taxon>Bacteria</taxon>
        <taxon>Pseudomonadati</taxon>
        <taxon>Pseudomonadota</taxon>
        <taxon>Gammaproteobacteria</taxon>
        <taxon>Oceanospirillales</taxon>
        <taxon>Halomonadaceae</taxon>
        <taxon>Billgrantia</taxon>
    </lineage>
</organism>
<evidence type="ECO:0008006" key="4">
    <source>
        <dbReference type="Google" id="ProtNLM"/>
    </source>
</evidence>
<dbReference type="Gene3D" id="1.10.287.700">
    <property type="entry name" value="Helix hairpin bin"/>
    <property type="match status" value="1"/>
</dbReference>
<sequence>MIPSRLTRTALVASTGLLVAGLAIGVQAQFEAQGLYSARDILDAEVHFESAPEGQPSEVADILLGDDRKVHAIVVDTHDSVGQNGDTLVITNQHYRLVNFEEEGETQHDIIVGTDAEALEAMPRYDQEWMNTARQRAREAWDSAGEGAESAWHQTREGLERIGEGAESAWERTQEGAERAGRRISETLDEWTRDSEN</sequence>